<evidence type="ECO:0000313" key="2">
    <source>
        <dbReference type="Proteomes" id="UP000008457"/>
    </source>
</evidence>
<dbReference type="KEGG" id="mas:Mahau_1613"/>
<protein>
    <submittedName>
        <fullName evidence="1">Uncharacterized protein</fullName>
    </submittedName>
</protein>
<organism evidence="1 2">
    <name type="scientific">Mahella australiensis (strain DSM 15567 / CIP 107919 / 50-1 BON)</name>
    <dbReference type="NCBI Taxonomy" id="697281"/>
    <lineage>
        <taxon>Bacteria</taxon>
        <taxon>Bacillati</taxon>
        <taxon>Bacillota</taxon>
        <taxon>Clostridia</taxon>
        <taxon>Thermoanaerobacterales</taxon>
        <taxon>Thermoanaerobacterales Family IV. Incertae Sedis</taxon>
        <taxon>Mahella</taxon>
    </lineage>
</organism>
<keyword evidence="2" id="KW-1185">Reference proteome</keyword>
<proteinExistence type="predicted"/>
<dbReference type="EMBL" id="CP002360">
    <property type="protein sequence ID" value="AEE96799.1"/>
    <property type="molecule type" value="Genomic_DNA"/>
</dbReference>
<gene>
    <name evidence="1" type="ordered locus">Mahau_1613</name>
</gene>
<dbReference type="STRING" id="697281.Mahau_1613"/>
<dbReference type="AlphaFoldDB" id="F3ZZ40"/>
<dbReference type="HOGENOM" id="CLU_1494550_0_0_9"/>
<accession>F3ZZ40</accession>
<dbReference type="Proteomes" id="UP000008457">
    <property type="component" value="Chromosome"/>
</dbReference>
<reference evidence="2" key="1">
    <citation type="submission" date="2010-11" db="EMBL/GenBank/DDBJ databases">
        <title>The complete genome of Mahella australiensis DSM 15567.</title>
        <authorList>
            <consortium name="US DOE Joint Genome Institute (JGI-PGF)"/>
            <person name="Lucas S."/>
            <person name="Copeland A."/>
            <person name="Lapidus A."/>
            <person name="Bruce D."/>
            <person name="Goodwin L."/>
            <person name="Pitluck S."/>
            <person name="Kyrpides N."/>
            <person name="Mavromatis K."/>
            <person name="Pagani I."/>
            <person name="Ivanova N."/>
            <person name="Teshima H."/>
            <person name="Brettin T."/>
            <person name="Detter J.C."/>
            <person name="Han C."/>
            <person name="Tapia R."/>
            <person name="Land M."/>
            <person name="Hauser L."/>
            <person name="Markowitz V."/>
            <person name="Cheng J.-F."/>
            <person name="Hugenholtz P."/>
            <person name="Woyke T."/>
            <person name="Wu D."/>
            <person name="Spring S."/>
            <person name="Pukall R."/>
            <person name="Steenblock K."/>
            <person name="Schneider S."/>
            <person name="Klenk H.-P."/>
            <person name="Eisen J.A."/>
        </authorList>
    </citation>
    <scope>NUCLEOTIDE SEQUENCE [LARGE SCALE GENOMIC DNA]</scope>
    <source>
        <strain evidence="2">DSM 15567 / CIP 107919 / 50-1 BON</strain>
    </source>
</reference>
<evidence type="ECO:0000313" key="1">
    <source>
        <dbReference type="EMBL" id="AEE96799.1"/>
    </source>
</evidence>
<dbReference type="RefSeq" id="WP_013781228.1">
    <property type="nucleotide sequence ID" value="NC_015520.1"/>
</dbReference>
<reference evidence="1 2" key="2">
    <citation type="journal article" date="2011" name="Stand. Genomic Sci.">
        <title>Complete genome sequence of Mahella australiensis type strain (50-1 BON).</title>
        <authorList>
            <person name="Sikorski J."/>
            <person name="Teshima H."/>
            <person name="Nolan M."/>
            <person name="Lucas S."/>
            <person name="Hammon N."/>
            <person name="Deshpande S."/>
            <person name="Cheng J.F."/>
            <person name="Pitluck S."/>
            <person name="Liolios K."/>
            <person name="Pagani I."/>
            <person name="Ivanova N."/>
            <person name="Huntemann M."/>
            <person name="Mavromatis K."/>
            <person name="Ovchinikova G."/>
            <person name="Pati A."/>
            <person name="Tapia R."/>
            <person name="Han C."/>
            <person name="Goodwin L."/>
            <person name="Chen A."/>
            <person name="Palaniappan K."/>
            <person name="Land M."/>
            <person name="Hauser L."/>
            <person name="Ngatchou-Djao O.D."/>
            <person name="Rohde M."/>
            <person name="Pukall R."/>
            <person name="Spring S."/>
            <person name="Abt B."/>
            <person name="Goker M."/>
            <person name="Detter J.C."/>
            <person name="Woyke T."/>
            <person name="Bristow J."/>
            <person name="Markowitz V."/>
            <person name="Hugenholtz P."/>
            <person name="Eisen J.A."/>
            <person name="Kyrpides N.C."/>
            <person name="Klenk H.P."/>
            <person name="Lapidus A."/>
        </authorList>
    </citation>
    <scope>NUCLEOTIDE SEQUENCE [LARGE SCALE GENOMIC DNA]</scope>
    <source>
        <strain evidence="2">DSM 15567 / CIP 107919 / 50-1 BON</strain>
    </source>
</reference>
<sequence length="180" mass="20164">MEGYSKEETTAKFPYKLTCFKLDKDKYDFYEGFYRVVGNYWVSTSKDTQFGTTYQKIDISQIPVSSDCIQILFDVPVSATGIAPLQKITFDATNGLCEIRVFNCSAIPKSSIFVPESSYIKEVKCEKDGKDCVIAVRYDASVADVYKADNSVYKNGMPITEIRLGQSATISPEDSLQGKR</sequence>
<name>F3ZZ40_MAHA5</name>